<gene>
    <name evidence="1" type="ORF">BU16DRAFT_567706</name>
</gene>
<dbReference type="Proteomes" id="UP000799750">
    <property type="component" value="Unassembled WGS sequence"/>
</dbReference>
<dbReference type="AlphaFoldDB" id="A0A6A6QCZ0"/>
<protein>
    <submittedName>
        <fullName evidence="1">Uncharacterized protein</fullName>
    </submittedName>
</protein>
<evidence type="ECO:0000313" key="1">
    <source>
        <dbReference type="EMBL" id="KAF2489533.1"/>
    </source>
</evidence>
<organism evidence="1 2">
    <name type="scientific">Lophium mytilinum</name>
    <dbReference type="NCBI Taxonomy" id="390894"/>
    <lineage>
        <taxon>Eukaryota</taxon>
        <taxon>Fungi</taxon>
        <taxon>Dikarya</taxon>
        <taxon>Ascomycota</taxon>
        <taxon>Pezizomycotina</taxon>
        <taxon>Dothideomycetes</taxon>
        <taxon>Pleosporomycetidae</taxon>
        <taxon>Mytilinidiales</taxon>
        <taxon>Mytilinidiaceae</taxon>
        <taxon>Lophium</taxon>
    </lineage>
</organism>
<name>A0A6A6QCZ0_9PEZI</name>
<dbReference type="EMBL" id="MU004199">
    <property type="protein sequence ID" value="KAF2489533.1"/>
    <property type="molecule type" value="Genomic_DNA"/>
</dbReference>
<accession>A0A6A6QCZ0</accession>
<evidence type="ECO:0000313" key="2">
    <source>
        <dbReference type="Proteomes" id="UP000799750"/>
    </source>
</evidence>
<sequence>MFGGDSVEQGFEELPEGLLDALKLVKMELLQGFFVEMLDVFRVELLQGFFVKALEDFRVEWAEVFLVESLGLGVDAVTGREYGFGVGLG</sequence>
<keyword evidence="2" id="KW-1185">Reference proteome</keyword>
<reference evidence="1" key="1">
    <citation type="journal article" date="2020" name="Stud. Mycol.">
        <title>101 Dothideomycetes genomes: a test case for predicting lifestyles and emergence of pathogens.</title>
        <authorList>
            <person name="Haridas S."/>
            <person name="Albert R."/>
            <person name="Binder M."/>
            <person name="Bloem J."/>
            <person name="Labutti K."/>
            <person name="Salamov A."/>
            <person name="Andreopoulos B."/>
            <person name="Baker S."/>
            <person name="Barry K."/>
            <person name="Bills G."/>
            <person name="Bluhm B."/>
            <person name="Cannon C."/>
            <person name="Castanera R."/>
            <person name="Culley D."/>
            <person name="Daum C."/>
            <person name="Ezra D."/>
            <person name="Gonzalez J."/>
            <person name="Henrissat B."/>
            <person name="Kuo A."/>
            <person name="Liang C."/>
            <person name="Lipzen A."/>
            <person name="Lutzoni F."/>
            <person name="Magnuson J."/>
            <person name="Mondo S."/>
            <person name="Nolan M."/>
            <person name="Ohm R."/>
            <person name="Pangilinan J."/>
            <person name="Park H.-J."/>
            <person name="Ramirez L."/>
            <person name="Alfaro M."/>
            <person name="Sun H."/>
            <person name="Tritt A."/>
            <person name="Yoshinaga Y."/>
            <person name="Zwiers L.-H."/>
            <person name="Turgeon B."/>
            <person name="Goodwin S."/>
            <person name="Spatafora J."/>
            <person name="Crous P."/>
            <person name="Grigoriev I."/>
        </authorList>
    </citation>
    <scope>NUCLEOTIDE SEQUENCE</scope>
    <source>
        <strain evidence="1">CBS 269.34</strain>
    </source>
</reference>
<proteinExistence type="predicted"/>